<dbReference type="GO" id="GO:0005886">
    <property type="term" value="C:plasma membrane"/>
    <property type="evidence" value="ECO:0007669"/>
    <property type="project" value="TreeGrafter"/>
</dbReference>
<dbReference type="PANTHER" id="PTHR45436:SF14">
    <property type="entry name" value="SENSOR PROTEIN QSEC"/>
    <property type="match status" value="1"/>
</dbReference>
<dbReference type="GO" id="GO:0000155">
    <property type="term" value="F:phosphorelay sensor kinase activity"/>
    <property type="evidence" value="ECO:0007669"/>
    <property type="project" value="InterPro"/>
</dbReference>
<evidence type="ECO:0000256" key="7">
    <source>
        <dbReference type="ARBA" id="ARBA00022741"/>
    </source>
</evidence>
<evidence type="ECO:0000313" key="16">
    <source>
        <dbReference type="EMBL" id="PEH42953.1"/>
    </source>
</evidence>
<comment type="caution">
    <text evidence="16">The sequence shown here is derived from an EMBL/GenBank/DDBJ whole genome shotgun (WGS) entry which is preliminary data.</text>
</comment>
<dbReference type="PRINTS" id="PR00344">
    <property type="entry name" value="BCTRLSENSOR"/>
</dbReference>
<keyword evidence="8" id="KW-0418">Kinase</keyword>
<dbReference type="Pfam" id="PF02518">
    <property type="entry name" value="HATPase_c"/>
    <property type="match status" value="1"/>
</dbReference>
<dbReference type="Proteomes" id="UP000220629">
    <property type="component" value="Unassembled WGS sequence"/>
</dbReference>
<evidence type="ECO:0000259" key="15">
    <source>
        <dbReference type="PROSITE" id="PS50885"/>
    </source>
</evidence>
<keyword evidence="6 13" id="KW-0812">Transmembrane</keyword>
<evidence type="ECO:0000256" key="12">
    <source>
        <dbReference type="ARBA" id="ARBA00023136"/>
    </source>
</evidence>
<evidence type="ECO:0000256" key="9">
    <source>
        <dbReference type="ARBA" id="ARBA00022840"/>
    </source>
</evidence>
<dbReference type="InterPro" id="IPR004358">
    <property type="entry name" value="Sig_transdc_His_kin-like_C"/>
</dbReference>
<evidence type="ECO:0000256" key="1">
    <source>
        <dbReference type="ARBA" id="ARBA00000085"/>
    </source>
</evidence>
<keyword evidence="10 13" id="KW-1133">Transmembrane helix</keyword>
<evidence type="ECO:0000256" key="11">
    <source>
        <dbReference type="ARBA" id="ARBA00023012"/>
    </source>
</evidence>
<dbReference type="EC" id="2.7.13.3" evidence="3"/>
<dbReference type="InterPro" id="IPR036097">
    <property type="entry name" value="HisK_dim/P_sf"/>
</dbReference>
<evidence type="ECO:0000256" key="3">
    <source>
        <dbReference type="ARBA" id="ARBA00012438"/>
    </source>
</evidence>
<keyword evidence="9" id="KW-0067">ATP-binding</keyword>
<dbReference type="InterPro" id="IPR050428">
    <property type="entry name" value="TCS_sensor_his_kinase"/>
</dbReference>
<feature type="transmembrane region" description="Helical" evidence="13">
    <location>
        <begin position="171"/>
        <end position="190"/>
    </location>
</feature>
<comment type="catalytic activity">
    <reaction evidence="1">
        <text>ATP + protein L-histidine = ADP + protein N-phospho-L-histidine.</text>
        <dbReference type="EC" id="2.7.13.3"/>
    </reaction>
</comment>
<feature type="domain" description="Histidine kinase" evidence="14">
    <location>
        <begin position="251"/>
        <end position="463"/>
    </location>
</feature>
<evidence type="ECO:0000256" key="8">
    <source>
        <dbReference type="ARBA" id="ARBA00022777"/>
    </source>
</evidence>
<evidence type="ECO:0000256" key="10">
    <source>
        <dbReference type="ARBA" id="ARBA00022989"/>
    </source>
</evidence>
<evidence type="ECO:0000256" key="6">
    <source>
        <dbReference type="ARBA" id="ARBA00022692"/>
    </source>
</evidence>
<dbReference type="InterPro" id="IPR003594">
    <property type="entry name" value="HATPase_dom"/>
</dbReference>
<dbReference type="PANTHER" id="PTHR45436">
    <property type="entry name" value="SENSOR HISTIDINE KINASE YKOH"/>
    <property type="match status" value="1"/>
</dbReference>
<dbReference type="RefSeq" id="WP_098152834.1">
    <property type="nucleotide sequence ID" value="NZ_CADEQH010000005.1"/>
</dbReference>
<dbReference type="Gene3D" id="3.30.565.10">
    <property type="entry name" value="Histidine kinase-like ATPase, C-terminal domain"/>
    <property type="match status" value="1"/>
</dbReference>
<evidence type="ECO:0000256" key="2">
    <source>
        <dbReference type="ARBA" id="ARBA00004141"/>
    </source>
</evidence>
<dbReference type="InterPro" id="IPR003660">
    <property type="entry name" value="HAMP_dom"/>
</dbReference>
<dbReference type="PROSITE" id="PS51257">
    <property type="entry name" value="PROKAR_LIPOPROTEIN"/>
    <property type="match status" value="1"/>
</dbReference>
<dbReference type="PROSITE" id="PS50885">
    <property type="entry name" value="HAMP"/>
    <property type="match status" value="1"/>
</dbReference>
<keyword evidence="7" id="KW-0547">Nucleotide-binding</keyword>
<evidence type="ECO:0000256" key="5">
    <source>
        <dbReference type="ARBA" id="ARBA00022679"/>
    </source>
</evidence>
<dbReference type="SUPFAM" id="SSF47384">
    <property type="entry name" value="Homodimeric domain of signal transducing histidine kinase"/>
    <property type="match status" value="1"/>
</dbReference>
<dbReference type="SUPFAM" id="SSF55874">
    <property type="entry name" value="ATPase domain of HSP90 chaperone/DNA topoisomerase II/histidine kinase"/>
    <property type="match status" value="1"/>
</dbReference>
<dbReference type="AlphaFoldDB" id="A0A2A7SHN1"/>
<evidence type="ECO:0000256" key="4">
    <source>
        <dbReference type="ARBA" id="ARBA00022553"/>
    </source>
</evidence>
<proteinExistence type="predicted"/>
<feature type="transmembrane region" description="Helical" evidence="13">
    <location>
        <begin position="12"/>
        <end position="33"/>
    </location>
</feature>
<dbReference type="InterPro" id="IPR036890">
    <property type="entry name" value="HATPase_C_sf"/>
</dbReference>
<feature type="domain" description="HAMP" evidence="15">
    <location>
        <begin position="191"/>
        <end position="243"/>
    </location>
</feature>
<dbReference type="CDD" id="cd00075">
    <property type="entry name" value="HATPase"/>
    <property type="match status" value="1"/>
</dbReference>
<sequence>MSSRSIRRGATLLALGCVGTVWLLAVFGCLHLVDREIEEWQDARLAEYADFLLRLDAPDLARFARAPFDARVELPRAGEPPGTERDGDKLPRQIFFEVRDAGDRVLASNLPPEAAAATLAPGYGQPPAPMRMRGIEWRSFASREAGSGRSIRVMETANTRSDLAARVARGIVWPLGAALPVLALLLWYAIGRGLTPLTALSTAIAARDARSLDPIGATAVPREVEVLVDAIDRLLDRLRTSIARERTFTADAAHELKTPLAAIKIQAQLAFAFENAALRQQALQRVIQGVDRGARLAEQLLLLARLDEYERIPSQAVAVAPLIEAAVTRHAESAADRDTRIEVDCEAGLSAHADPVLFGILLDNLLDNAIKYGTRGGRIRVSMQRQDARRRLSVSDDGPGVQADEYPRLTDRFYRGLGAQSPGSGLGLSIVARIAHYLGARLWFEPGLDGRGLSVLVELDAASPDDALQRDKGPNVSLSIPH</sequence>
<dbReference type="EMBL" id="PDDY01000001">
    <property type="protein sequence ID" value="PEH42953.1"/>
    <property type="molecule type" value="Genomic_DNA"/>
</dbReference>
<dbReference type="InterPro" id="IPR005467">
    <property type="entry name" value="His_kinase_dom"/>
</dbReference>
<dbReference type="SMART" id="SM00387">
    <property type="entry name" value="HATPase_c"/>
    <property type="match status" value="1"/>
</dbReference>
<dbReference type="SMART" id="SM00388">
    <property type="entry name" value="HisKA"/>
    <property type="match status" value="1"/>
</dbReference>
<keyword evidence="4" id="KW-0597">Phosphoprotein</keyword>
<dbReference type="InterPro" id="IPR003661">
    <property type="entry name" value="HisK_dim/P_dom"/>
</dbReference>
<name>A0A2A7SHN1_BURGA</name>
<keyword evidence="11" id="KW-0902">Two-component regulatory system</keyword>
<dbReference type="PROSITE" id="PS50109">
    <property type="entry name" value="HIS_KIN"/>
    <property type="match status" value="1"/>
</dbReference>
<reference evidence="17" key="1">
    <citation type="submission" date="2017-09" db="EMBL/GenBank/DDBJ databases">
        <title>FDA dAtabase for Regulatory Grade micrObial Sequences (FDA-ARGOS): Supporting development and validation of Infectious Disease Dx tests.</title>
        <authorList>
            <person name="Minogue T."/>
            <person name="Wolcott M."/>
            <person name="Wasieloski L."/>
            <person name="Aguilar W."/>
            <person name="Moore D."/>
            <person name="Tallon L."/>
            <person name="Sadzewicz L."/>
            <person name="Ott S."/>
            <person name="Zhao X."/>
            <person name="Nagaraj S."/>
            <person name="Vavikolanu K."/>
            <person name="Aluvathingal J."/>
            <person name="Nadendla S."/>
            <person name="Sichtig H."/>
        </authorList>
    </citation>
    <scope>NUCLEOTIDE SEQUENCE [LARGE SCALE GENOMIC DNA]</scope>
    <source>
        <strain evidence="17">FDAARGOS_390</strain>
    </source>
</reference>
<comment type="subcellular location">
    <subcellularLocation>
        <location evidence="2">Membrane</location>
        <topology evidence="2">Multi-pass membrane protein</topology>
    </subcellularLocation>
</comment>
<organism evidence="16 17">
    <name type="scientific">Burkholderia gladioli</name>
    <name type="common">Pseudomonas marginata</name>
    <name type="synonym">Phytomonas marginata</name>
    <dbReference type="NCBI Taxonomy" id="28095"/>
    <lineage>
        <taxon>Bacteria</taxon>
        <taxon>Pseudomonadati</taxon>
        <taxon>Pseudomonadota</taxon>
        <taxon>Betaproteobacteria</taxon>
        <taxon>Burkholderiales</taxon>
        <taxon>Burkholderiaceae</taxon>
        <taxon>Burkholderia</taxon>
    </lineage>
</organism>
<gene>
    <name evidence="16" type="ORF">CRM94_12760</name>
</gene>
<keyword evidence="5" id="KW-0808">Transferase</keyword>
<protein>
    <recommendedName>
        <fullName evidence="3">histidine kinase</fullName>
        <ecNumber evidence="3">2.7.13.3</ecNumber>
    </recommendedName>
</protein>
<evidence type="ECO:0000256" key="13">
    <source>
        <dbReference type="SAM" id="Phobius"/>
    </source>
</evidence>
<dbReference type="Pfam" id="PF00512">
    <property type="entry name" value="HisKA"/>
    <property type="match status" value="1"/>
</dbReference>
<dbReference type="GO" id="GO:0005524">
    <property type="term" value="F:ATP binding"/>
    <property type="evidence" value="ECO:0007669"/>
    <property type="project" value="UniProtKB-KW"/>
</dbReference>
<evidence type="ECO:0000313" key="17">
    <source>
        <dbReference type="Proteomes" id="UP000220629"/>
    </source>
</evidence>
<accession>A0A2A7SHN1</accession>
<dbReference type="CDD" id="cd00082">
    <property type="entry name" value="HisKA"/>
    <property type="match status" value="1"/>
</dbReference>
<dbReference type="Gene3D" id="1.10.287.130">
    <property type="match status" value="1"/>
</dbReference>
<keyword evidence="12 13" id="KW-0472">Membrane</keyword>
<evidence type="ECO:0000259" key="14">
    <source>
        <dbReference type="PROSITE" id="PS50109"/>
    </source>
</evidence>